<accession>A0AAU9GBS7</accession>
<evidence type="ECO:0000256" key="1">
    <source>
        <dbReference type="ARBA" id="ARBA00004651"/>
    </source>
</evidence>
<keyword evidence="7 10" id="KW-0472">Membrane</keyword>
<organism evidence="11 12">
    <name type="scientific">Drosophila madeirensis</name>
    <name type="common">Fruit fly</name>
    <dbReference type="NCBI Taxonomy" id="30013"/>
    <lineage>
        <taxon>Eukaryota</taxon>
        <taxon>Metazoa</taxon>
        <taxon>Ecdysozoa</taxon>
        <taxon>Arthropoda</taxon>
        <taxon>Hexapoda</taxon>
        <taxon>Insecta</taxon>
        <taxon>Pterygota</taxon>
        <taxon>Neoptera</taxon>
        <taxon>Endopterygota</taxon>
        <taxon>Diptera</taxon>
        <taxon>Brachycera</taxon>
        <taxon>Muscomorpha</taxon>
        <taxon>Ephydroidea</taxon>
        <taxon>Drosophilidae</taxon>
        <taxon>Drosophila</taxon>
        <taxon>Sophophora</taxon>
    </lineage>
</organism>
<feature type="transmembrane region" description="Helical" evidence="10">
    <location>
        <begin position="126"/>
        <end position="147"/>
    </location>
</feature>
<feature type="transmembrane region" description="Helical" evidence="10">
    <location>
        <begin position="281"/>
        <end position="299"/>
    </location>
</feature>
<reference evidence="11 12" key="1">
    <citation type="submission" date="2024-02" db="EMBL/GenBank/DDBJ databases">
        <title>A chromosome-level genome assembly of Drosophila madeirensis, a fruit fly species endemic to Madeira island.</title>
        <authorList>
            <person name="Tomihara K."/>
            <person name="Llopart A."/>
            <person name="Yamamoto D."/>
        </authorList>
    </citation>
    <scope>NUCLEOTIDE SEQUENCE [LARGE SCALE GENOMIC DNA]</scope>
    <source>
        <strain evidence="11 12">RF1</strain>
    </source>
</reference>
<evidence type="ECO:0000256" key="2">
    <source>
        <dbReference type="ARBA" id="ARBA00022475"/>
    </source>
</evidence>
<feature type="transmembrane region" description="Helical" evidence="10">
    <location>
        <begin position="249"/>
        <end position="274"/>
    </location>
</feature>
<sequence>MAATIDDNGLVGINVRIWRYVAVLYPTPATNWRKFAFVLPVCGMNVMQFFYLLRMWGDLPAFILNLFFFAAIFNALMRTWLVIIKRHEFEAFLEQLHGLYQWIHECSGDEYSRAVLLQAEREAHRLAVCNLCASFLDIVGAVVSTLFKEERVHPFGVALPLLDMSRSPVYEVAYLLQLPTPLLLSALYMPFVSVFAGFALFGRAMLRIVVHKLSLIGGQGKDHRMLVDLISCIRFYTAVMGYVKNFNELVNLIVAVEAVIFGSIISTLLFCLNIITSPTQVISIVMYILTMLYVMYTYYNRANDLVIENSLVAQAVYNVPWYEGGIYFRKTLLVFLMQTQCPLEIRVGNVYPMTLAMFQSLLNASYSYFTMLRGVTNK</sequence>
<evidence type="ECO:0000256" key="9">
    <source>
        <dbReference type="ARBA" id="ARBA00023224"/>
    </source>
</evidence>
<keyword evidence="12" id="KW-1185">Reference proteome</keyword>
<protein>
    <recommendedName>
        <fullName evidence="10">Odorant receptor</fullName>
    </recommendedName>
</protein>
<evidence type="ECO:0000256" key="7">
    <source>
        <dbReference type="ARBA" id="ARBA00023136"/>
    </source>
</evidence>
<evidence type="ECO:0000256" key="5">
    <source>
        <dbReference type="ARBA" id="ARBA00022725"/>
    </source>
</evidence>
<comment type="similarity">
    <text evidence="10">Belongs to the insect chemoreceptor superfamily. Heteromeric odorant receptor channel (TC 1.A.69) family.</text>
</comment>
<name>A0AAU9GBS7_DROMD</name>
<comment type="caution">
    <text evidence="10">Lacks conserved residue(s) required for the propagation of feature annotation.</text>
</comment>
<keyword evidence="2" id="KW-1003">Cell membrane</keyword>
<dbReference type="PANTHER" id="PTHR21137">
    <property type="entry name" value="ODORANT RECEPTOR"/>
    <property type="match status" value="1"/>
</dbReference>
<keyword evidence="9 10" id="KW-0807">Transducer</keyword>
<keyword evidence="3 10" id="KW-0716">Sensory transduction</keyword>
<dbReference type="Pfam" id="PF02949">
    <property type="entry name" value="7tm_6"/>
    <property type="match status" value="1"/>
</dbReference>
<dbReference type="GO" id="GO:0007165">
    <property type="term" value="P:signal transduction"/>
    <property type="evidence" value="ECO:0007669"/>
    <property type="project" value="UniProtKB-KW"/>
</dbReference>
<evidence type="ECO:0000256" key="3">
    <source>
        <dbReference type="ARBA" id="ARBA00022606"/>
    </source>
</evidence>
<evidence type="ECO:0000256" key="4">
    <source>
        <dbReference type="ARBA" id="ARBA00022692"/>
    </source>
</evidence>
<dbReference type="Proteomes" id="UP001500889">
    <property type="component" value="Chromosome E"/>
</dbReference>
<keyword evidence="4 10" id="KW-0812">Transmembrane</keyword>
<evidence type="ECO:0000313" key="11">
    <source>
        <dbReference type="EMBL" id="BFG05383.1"/>
    </source>
</evidence>
<evidence type="ECO:0000256" key="10">
    <source>
        <dbReference type="RuleBase" id="RU351113"/>
    </source>
</evidence>
<keyword evidence="5 10" id="KW-0552">Olfaction</keyword>
<dbReference type="PANTHER" id="PTHR21137:SF3">
    <property type="entry name" value="ODORANT RECEPTOR 30A-RELATED"/>
    <property type="match status" value="1"/>
</dbReference>
<evidence type="ECO:0000256" key="8">
    <source>
        <dbReference type="ARBA" id="ARBA00023170"/>
    </source>
</evidence>
<dbReference type="AlphaFoldDB" id="A0AAU9GBS7"/>
<dbReference type="GO" id="GO:0005549">
    <property type="term" value="F:odorant binding"/>
    <property type="evidence" value="ECO:0007669"/>
    <property type="project" value="InterPro"/>
</dbReference>
<dbReference type="EMBL" id="AP029267">
    <property type="protein sequence ID" value="BFG05383.1"/>
    <property type="molecule type" value="Genomic_DNA"/>
</dbReference>
<feature type="transmembrane region" description="Helical" evidence="10">
    <location>
        <begin position="35"/>
        <end position="53"/>
    </location>
</feature>
<proteinExistence type="inferred from homology"/>
<dbReference type="GO" id="GO:0004984">
    <property type="term" value="F:olfactory receptor activity"/>
    <property type="evidence" value="ECO:0007669"/>
    <property type="project" value="InterPro"/>
</dbReference>
<evidence type="ECO:0000313" key="12">
    <source>
        <dbReference type="Proteomes" id="UP001500889"/>
    </source>
</evidence>
<dbReference type="GO" id="GO:0005886">
    <property type="term" value="C:plasma membrane"/>
    <property type="evidence" value="ECO:0007669"/>
    <property type="project" value="UniProtKB-SubCell"/>
</dbReference>
<feature type="transmembrane region" description="Helical" evidence="10">
    <location>
        <begin position="59"/>
        <end position="77"/>
    </location>
</feature>
<evidence type="ECO:0000256" key="6">
    <source>
        <dbReference type="ARBA" id="ARBA00022989"/>
    </source>
</evidence>
<dbReference type="InterPro" id="IPR004117">
    <property type="entry name" value="7tm6_olfct_rcpt"/>
</dbReference>
<feature type="transmembrane region" description="Helical" evidence="10">
    <location>
        <begin position="182"/>
        <end position="204"/>
    </location>
</feature>
<gene>
    <name evidence="11" type="ORF">DMAD_04129</name>
</gene>
<keyword evidence="6 10" id="KW-1133">Transmembrane helix</keyword>
<comment type="subcellular location">
    <subcellularLocation>
        <location evidence="1 10">Cell membrane</location>
        <topology evidence="1 10">Multi-pass membrane protein</topology>
    </subcellularLocation>
</comment>
<keyword evidence="8 10" id="KW-0675">Receptor</keyword>